<dbReference type="InterPro" id="IPR037923">
    <property type="entry name" value="HTH-like"/>
</dbReference>
<dbReference type="SMART" id="SM00342">
    <property type="entry name" value="HTH_ARAC"/>
    <property type="match status" value="1"/>
</dbReference>
<accession>A0A2W2D236</accession>
<dbReference type="Proteomes" id="UP000248749">
    <property type="component" value="Unassembled WGS sequence"/>
</dbReference>
<dbReference type="PROSITE" id="PS01124">
    <property type="entry name" value="HTH_ARAC_FAMILY_2"/>
    <property type="match status" value="1"/>
</dbReference>
<dbReference type="GO" id="GO:0043565">
    <property type="term" value="F:sequence-specific DNA binding"/>
    <property type="evidence" value="ECO:0007669"/>
    <property type="project" value="InterPro"/>
</dbReference>
<reference evidence="5 6" key="1">
    <citation type="submission" date="2018-01" db="EMBL/GenBank/DDBJ databases">
        <title>Draft genome sequence of Salinispora sp. 13K206.</title>
        <authorList>
            <person name="Sahin N."/>
            <person name="Saygin H."/>
            <person name="Ay H."/>
        </authorList>
    </citation>
    <scope>NUCLEOTIDE SEQUENCE [LARGE SCALE GENOMIC DNA]</scope>
    <source>
        <strain evidence="5 6">13K206</strain>
    </source>
</reference>
<gene>
    <name evidence="5" type="ORF">C1I99_10890</name>
</gene>
<sequence length="299" mass="33380">MRFSLAGSELHVLYVVDVSEPLPESCRVVAWRPTVAGIAEVFHARIADYRYPTHSHATWTVLIVDHGAIRYDLDTRHHGAVADTVSILPPDVVHNGYPAERFGSFRKRNLYLDSGFLPYELVGRAVDASTFQDGRLRAAISALHDRLIAPDSLDVETRLALIAETFQHRLQRRPPSIREPEPTIADQLRQYLDGHVAASVTLNDAARSLQRSVPHLVRSFTKRYGISPHAYVVAKRIEAARGLLLQGMPAARVATEIGFHDQAHFTRHFKRHVSVTPARYAASADGAPQRMRRPGHGYG</sequence>
<dbReference type="Pfam" id="PF12833">
    <property type="entry name" value="HTH_18"/>
    <property type="match status" value="1"/>
</dbReference>
<protein>
    <submittedName>
        <fullName evidence="5">AraC family transcriptional regulator</fullName>
    </submittedName>
</protein>
<dbReference type="InterPro" id="IPR018060">
    <property type="entry name" value="HTH_AraC"/>
</dbReference>
<keyword evidence="6" id="KW-1185">Reference proteome</keyword>
<keyword evidence="1" id="KW-0805">Transcription regulation</keyword>
<keyword evidence="2" id="KW-0238">DNA-binding</keyword>
<evidence type="ECO:0000313" key="5">
    <source>
        <dbReference type="EMBL" id="PZF99694.1"/>
    </source>
</evidence>
<name>A0A2W2D236_9ACTN</name>
<dbReference type="GO" id="GO:0003700">
    <property type="term" value="F:DNA-binding transcription factor activity"/>
    <property type="evidence" value="ECO:0007669"/>
    <property type="project" value="InterPro"/>
</dbReference>
<dbReference type="AlphaFoldDB" id="A0A2W2D236"/>
<dbReference type="InterPro" id="IPR050204">
    <property type="entry name" value="AraC_XylS_family_regulators"/>
</dbReference>
<dbReference type="SUPFAM" id="SSF51215">
    <property type="entry name" value="Regulatory protein AraC"/>
    <property type="match status" value="1"/>
</dbReference>
<dbReference type="PANTHER" id="PTHR46796">
    <property type="entry name" value="HTH-TYPE TRANSCRIPTIONAL ACTIVATOR RHAS-RELATED"/>
    <property type="match status" value="1"/>
</dbReference>
<keyword evidence="3" id="KW-0804">Transcription</keyword>
<dbReference type="Gene3D" id="1.10.10.60">
    <property type="entry name" value="Homeodomain-like"/>
    <property type="match status" value="1"/>
</dbReference>
<dbReference type="SUPFAM" id="SSF46689">
    <property type="entry name" value="Homeodomain-like"/>
    <property type="match status" value="2"/>
</dbReference>
<evidence type="ECO:0000259" key="4">
    <source>
        <dbReference type="PROSITE" id="PS01124"/>
    </source>
</evidence>
<dbReference type="OrthoDB" id="2060755at2"/>
<evidence type="ECO:0000313" key="6">
    <source>
        <dbReference type="Proteomes" id="UP000248749"/>
    </source>
</evidence>
<dbReference type="EMBL" id="POUB01000055">
    <property type="protein sequence ID" value="PZF99694.1"/>
    <property type="molecule type" value="Genomic_DNA"/>
</dbReference>
<comment type="caution">
    <text evidence="5">The sequence shown here is derived from an EMBL/GenBank/DDBJ whole genome shotgun (WGS) entry which is preliminary data.</text>
</comment>
<organism evidence="5 6">
    <name type="scientific">Micromonospora deserti</name>
    <dbReference type="NCBI Taxonomy" id="2070366"/>
    <lineage>
        <taxon>Bacteria</taxon>
        <taxon>Bacillati</taxon>
        <taxon>Actinomycetota</taxon>
        <taxon>Actinomycetes</taxon>
        <taxon>Micromonosporales</taxon>
        <taxon>Micromonosporaceae</taxon>
        <taxon>Micromonospora</taxon>
    </lineage>
</organism>
<dbReference type="InterPro" id="IPR003313">
    <property type="entry name" value="AraC-bd"/>
</dbReference>
<evidence type="ECO:0000256" key="1">
    <source>
        <dbReference type="ARBA" id="ARBA00023015"/>
    </source>
</evidence>
<feature type="domain" description="HTH araC/xylS-type" evidence="4">
    <location>
        <begin position="186"/>
        <end position="283"/>
    </location>
</feature>
<dbReference type="PANTHER" id="PTHR46796:SF2">
    <property type="entry name" value="TRANSCRIPTIONAL REGULATORY PROTEIN"/>
    <property type="match status" value="1"/>
</dbReference>
<proteinExistence type="predicted"/>
<evidence type="ECO:0000256" key="2">
    <source>
        <dbReference type="ARBA" id="ARBA00023125"/>
    </source>
</evidence>
<evidence type="ECO:0000256" key="3">
    <source>
        <dbReference type="ARBA" id="ARBA00023163"/>
    </source>
</evidence>
<dbReference type="Pfam" id="PF02311">
    <property type="entry name" value="AraC_binding"/>
    <property type="match status" value="1"/>
</dbReference>
<dbReference type="InterPro" id="IPR009057">
    <property type="entry name" value="Homeodomain-like_sf"/>
</dbReference>